<dbReference type="EMBL" id="HACM01001828">
    <property type="protein sequence ID" value="CRZ02270.1"/>
    <property type="molecule type" value="Transcribed_RNA"/>
</dbReference>
<feature type="non-terminal residue" evidence="2">
    <location>
        <position position="1"/>
    </location>
</feature>
<protein>
    <submittedName>
        <fullName evidence="2">Uncharacterized protein</fullName>
    </submittedName>
</protein>
<feature type="region of interest" description="Disordered" evidence="1">
    <location>
        <begin position="24"/>
        <end position="46"/>
    </location>
</feature>
<sequence length="248" mass="28390">LEEKARLLSAQLGADLDTRLLAYDPPSVEPAVPRPQPLPEPPTRPIFEMNRRQLSPAEPIESPIRKRAIEPVSVDEEQMKPANNAFNAILHWFKDRHAKPEWPKTRSLAIKQQKPAMVREPIRRQSVPTPSDKENRRRIAEERARKSLYARENLGRWISDDDSENTAVNRIAARVAAVKPRPGPGYDQIHARKSPRFLRKTPPQKGTFNSRLREINPISFSSSDDDHELDRRSFCRRRAAKPTAGDVL</sequence>
<proteinExistence type="predicted"/>
<evidence type="ECO:0000256" key="1">
    <source>
        <dbReference type="SAM" id="MobiDB-lite"/>
    </source>
</evidence>
<feature type="compositionally biased region" description="Pro residues" evidence="1">
    <location>
        <begin position="32"/>
        <end position="44"/>
    </location>
</feature>
<reference evidence="2" key="1">
    <citation type="submission" date="2015-04" db="EMBL/GenBank/DDBJ databases">
        <title>The genome sequence of the plant pathogenic Rhizarian Plasmodiophora brassicae reveals insights in its biotrophic life cycle and the origin of chitin synthesis.</title>
        <authorList>
            <person name="Schwelm A."/>
            <person name="Fogelqvist J."/>
            <person name="Knaust A."/>
            <person name="Julke S."/>
            <person name="Lilja T."/>
            <person name="Dhandapani V."/>
            <person name="Bonilla-Rosso G."/>
            <person name="Karlsson M."/>
            <person name="Shevchenko A."/>
            <person name="Choi S.R."/>
            <person name="Kim H.G."/>
            <person name="Park J.Y."/>
            <person name="Lim Y.P."/>
            <person name="Ludwig-Muller J."/>
            <person name="Dixelius C."/>
        </authorList>
    </citation>
    <scope>NUCLEOTIDE SEQUENCE</scope>
    <source>
        <tissue evidence="2">Potato root galls</tissue>
    </source>
</reference>
<feature type="non-terminal residue" evidence="2">
    <location>
        <position position="248"/>
    </location>
</feature>
<dbReference type="AlphaFoldDB" id="A0A0H5QJH7"/>
<name>A0A0H5QJH7_9EUKA</name>
<evidence type="ECO:0000313" key="2">
    <source>
        <dbReference type="EMBL" id="CRZ02270.1"/>
    </source>
</evidence>
<organism evidence="2">
    <name type="scientific">Spongospora subterranea</name>
    <dbReference type="NCBI Taxonomy" id="70186"/>
    <lineage>
        <taxon>Eukaryota</taxon>
        <taxon>Sar</taxon>
        <taxon>Rhizaria</taxon>
        <taxon>Endomyxa</taxon>
        <taxon>Phytomyxea</taxon>
        <taxon>Plasmodiophorida</taxon>
        <taxon>Plasmodiophoridae</taxon>
        <taxon>Spongospora</taxon>
    </lineage>
</organism>
<accession>A0A0H5QJH7</accession>
<feature type="region of interest" description="Disordered" evidence="1">
    <location>
        <begin position="198"/>
        <end position="230"/>
    </location>
</feature>